<dbReference type="InterPro" id="IPR001525">
    <property type="entry name" value="C5_MeTfrase"/>
</dbReference>
<keyword evidence="10" id="KW-1185">Reference proteome</keyword>
<gene>
    <name evidence="9" type="ORF">RS694_19675</name>
</gene>
<dbReference type="InterPro" id="IPR018117">
    <property type="entry name" value="C5_DNA_meth_AS"/>
</dbReference>
<dbReference type="InterPro" id="IPR050390">
    <property type="entry name" value="C5-Methyltransferase"/>
</dbReference>
<dbReference type="GO" id="GO:0009307">
    <property type="term" value="P:DNA restriction-modification system"/>
    <property type="evidence" value="ECO:0007669"/>
    <property type="project" value="UniProtKB-KW"/>
</dbReference>
<dbReference type="KEGG" id="rsb:RS694_19675"/>
<evidence type="ECO:0000256" key="7">
    <source>
        <dbReference type="RuleBase" id="RU000416"/>
    </source>
</evidence>
<reference evidence="9 10" key="1">
    <citation type="submission" date="2017-01" db="EMBL/GenBank/DDBJ databases">
        <authorList>
            <person name="Mah S.A."/>
            <person name="Swanson W.J."/>
            <person name="Moy G.W."/>
            <person name="Vacquier V.D."/>
        </authorList>
    </citation>
    <scope>NUCLEOTIDE SEQUENCE [LARGE SCALE GENOMIC DNA]</scope>
    <source>
        <strain evidence="9 10">DSM 22694</strain>
    </source>
</reference>
<comment type="catalytic activity">
    <reaction evidence="5 8">
        <text>a 2'-deoxycytidine in DNA + S-adenosyl-L-methionine = a 5-methyl-2'-deoxycytidine in DNA + S-adenosyl-L-homocysteine + H(+)</text>
        <dbReference type="Rhea" id="RHEA:13681"/>
        <dbReference type="Rhea" id="RHEA-COMP:11369"/>
        <dbReference type="Rhea" id="RHEA-COMP:11370"/>
        <dbReference type="ChEBI" id="CHEBI:15378"/>
        <dbReference type="ChEBI" id="CHEBI:57856"/>
        <dbReference type="ChEBI" id="CHEBI:59789"/>
        <dbReference type="ChEBI" id="CHEBI:85452"/>
        <dbReference type="ChEBI" id="CHEBI:85454"/>
        <dbReference type="EC" id="2.1.1.37"/>
    </reaction>
</comment>
<keyword evidence="4" id="KW-0680">Restriction system</keyword>
<evidence type="ECO:0000256" key="3">
    <source>
        <dbReference type="ARBA" id="ARBA00022691"/>
    </source>
</evidence>
<dbReference type="Gene3D" id="3.90.120.10">
    <property type="entry name" value="DNA Methylase, subunit A, domain 2"/>
    <property type="match status" value="1"/>
</dbReference>
<dbReference type="EC" id="2.1.1.37" evidence="8"/>
<keyword evidence="1 6" id="KW-0489">Methyltransferase</keyword>
<proteinExistence type="inferred from homology"/>
<dbReference type="SUPFAM" id="SSF53335">
    <property type="entry name" value="S-adenosyl-L-methionine-dependent methyltransferases"/>
    <property type="match status" value="1"/>
</dbReference>
<dbReference type="Pfam" id="PF00145">
    <property type="entry name" value="DNA_methylase"/>
    <property type="match status" value="1"/>
</dbReference>
<evidence type="ECO:0000256" key="1">
    <source>
        <dbReference type="ARBA" id="ARBA00022603"/>
    </source>
</evidence>
<dbReference type="GO" id="GO:0003886">
    <property type="term" value="F:DNA (cytosine-5-)-methyltransferase activity"/>
    <property type="evidence" value="ECO:0007669"/>
    <property type="project" value="UniProtKB-EC"/>
</dbReference>
<protein>
    <recommendedName>
        <fullName evidence="8">Cytosine-specific methyltransferase</fullName>
        <ecNumber evidence="8">2.1.1.37</ecNumber>
    </recommendedName>
</protein>
<evidence type="ECO:0000256" key="8">
    <source>
        <dbReference type="RuleBase" id="RU000417"/>
    </source>
</evidence>
<evidence type="ECO:0000313" key="10">
    <source>
        <dbReference type="Proteomes" id="UP000186110"/>
    </source>
</evidence>
<comment type="similarity">
    <text evidence="6 7">Belongs to the class I-like SAM-binding methyltransferase superfamily. C5-methyltransferase family.</text>
</comment>
<evidence type="ECO:0000256" key="4">
    <source>
        <dbReference type="ARBA" id="ARBA00022747"/>
    </source>
</evidence>
<dbReference type="Proteomes" id="UP000186110">
    <property type="component" value="Chromosome"/>
</dbReference>
<dbReference type="InterPro" id="IPR029063">
    <property type="entry name" value="SAM-dependent_MTases_sf"/>
</dbReference>
<dbReference type="PROSITE" id="PS00095">
    <property type="entry name" value="C5_MTASE_2"/>
    <property type="match status" value="1"/>
</dbReference>
<keyword evidence="2 6" id="KW-0808">Transferase</keyword>
<dbReference type="EMBL" id="CP019239">
    <property type="protein sequence ID" value="APW44519.1"/>
    <property type="molecule type" value="Genomic_DNA"/>
</dbReference>
<dbReference type="NCBIfam" id="TIGR00675">
    <property type="entry name" value="dcm"/>
    <property type="match status" value="1"/>
</dbReference>
<dbReference type="REBASE" id="188416">
    <property type="entry name" value="M.Rsa22694ORF19675P"/>
</dbReference>
<dbReference type="AlphaFoldDB" id="A0A1P8KES4"/>
<organism evidence="9 10">
    <name type="scientific">Rhodoferax saidenbachensis</name>
    <dbReference type="NCBI Taxonomy" id="1484693"/>
    <lineage>
        <taxon>Bacteria</taxon>
        <taxon>Pseudomonadati</taxon>
        <taxon>Pseudomonadota</taxon>
        <taxon>Betaproteobacteria</taxon>
        <taxon>Burkholderiales</taxon>
        <taxon>Comamonadaceae</taxon>
        <taxon>Rhodoferax</taxon>
    </lineage>
</organism>
<dbReference type="InterPro" id="IPR031303">
    <property type="entry name" value="C5_meth_CS"/>
</dbReference>
<dbReference type="STRING" id="1484693.RS694_19675"/>
<evidence type="ECO:0000256" key="5">
    <source>
        <dbReference type="ARBA" id="ARBA00047422"/>
    </source>
</evidence>
<keyword evidence="3 6" id="KW-0949">S-adenosyl-L-methionine</keyword>
<evidence type="ECO:0000313" key="9">
    <source>
        <dbReference type="EMBL" id="APW44519.1"/>
    </source>
</evidence>
<name>A0A1P8KES4_9BURK</name>
<dbReference type="PRINTS" id="PR00105">
    <property type="entry name" value="C5METTRFRASE"/>
</dbReference>
<dbReference type="GO" id="GO:0032259">
    <property type="term" value="P:methylation"/>
    <property type="evidence" value="ECO:0007669"/>
    <property type="project" value="UniProtKB-KW"/>
</dbReference>
<dbReference type="PANTHER" id="PTHR10629">
    <property type="entry name" value="CYTOSINE-SPECIFIC METHYLTRANSFERASE"/>
    <property type="match status" value="1"/>
</dbReference>
<dbReference type="PROSITE" id="PS51679">
    <property type="entry name" value="SAM_MT_C5"/>
    <property type="match status" value="1"/>
</dbReference>
<accession>A0A1P8KES4</accession>
<dbReference type="RefSeq" id="WP_029708205.1">
    <property type="nucleotide sequence ID" value="NZ_CP019239.1"/>
</dbReference>
<sequence>MKKKLKIVDLFAGAGGFSLGAARAGMEVVSSVEIDPYANETHGRNFPNTRHLGIDISTLKGSDLLAQSGLNSGELDGLIGGPPCQGFSDMGRRDPKDRRNSLFGHYIRLVAETRPRFFVAENVPGILQERNGDILKSALNLLPKHYVLLPATKVCATDFGAATTRTRVFFVGFDPRRCGELNLDIFNSLPNLQKTTVKDALVGLPEEIDQSWQSEFSSWQPVGQLSDSYFNKRAQSNIPKGVGDQFALDAFFQSGHTSGCFGTVHTAEVAARYKNLKPRQQDPISKATRLDFSWFCPTLRAGTGSDKGSYQAVRPIHPTKARVITPREAARLQGFPDWFLLHPTKWHSFRQLGNSVSPIVAEKILSSISARLV</sequence>
<evidence type="ECO:0000256" key="6">
    <source>
        <dbReference type="PROSITE-ProRule" id="PRU01016"/>
    </source>
</evidence>
<dbReference type="PROSITE" id="PS00094">
    <property type="entry name" value="C5_MTASE_1"/>
    <property type="match status" value="1"/>
</dbReference>
<evidence type="ECO:0000256" key="2">
    <source>
        <dbReference type="ARBA" id="ARBA00022679"/>
    </source>
</evidence>
<feature type="active site" evidence="6">
    <location>
        <position position="84"/>
    </location>
</feature>
<dbReference type="Gene3D" id="3.40.50.150">
    <property type="entry name" value="Vaccinia Virus protein VP39"/>
    <property type="match status" value="1"/>
</dbReference>
<dbReference type="PANTHER" id="PTHR10629:SF52">
    <property type="entry name" value="DNA (CYTOSINE-5)-METHYLTRANSFERASE 1"/>
    <property type="match status" value="1"/>
</dbReference>